<dbReference type="PATRIC" id="fig|999552.6.peg.459"/>
<dbReference type="EMBL" id="CP006773">
    <property type="protein sequence ID" value="AHC99700.1"/>
    <property type="molecule type" value="Genomic_DNA"/>
</dbReference>
<evidence type="ECO:0000313" key="5">
    <source>
        <dbReference type="EMBL" id="AHC99700.1"/>
    </source>
</evidence>
<evidence type="ECO:0000256" key="1">
    <source>
        <dbReference type="ARBA" id="ARBA00023015"/>
    </source>
</evidence>
<evidence type="ECO:0000313" key="6">
    <source>
        <dbReference type="Proteomes" id="UP000018780"/>
    </source>
</evidence>
<dbReference type="GO" id="GO:0003677">
    <property type="term" value="F:DNA binding"/>
    <property type="evidence" value="ECO:0007669"/>
    <property type="project" value="UniProtKB-KW"/>
</dbReference>
<name>V9VM96_9RHOB</name>
<evidence type="ECO:0000259" key="4">
    <source>
        <dbReference type="PROSITE" id="PS51118"/>
    </source>
</evidence>
<dbReference type="RefSeq" id="WP_024088777.1">
    <property type="nucleotide sequence ID" value="NC_023135.1"/>
</dbReference>
<dbReference type="KEGG" id="lmd:METH_02310"/>
<keyword evidence="3" id="KW-0804">Transcription</keyword>
<dbReference type="PANTHER" id="PTHR33204">
    <property type="entry name" value="TRANSCRIPTIONAL REGULATOR, MARR FAMILY"/>
    <property type="match status" value="1"/>
</dbReference>
<feature type="domain" description="HTH hxlR-type" evidence="4">
    <location>
        <begin position="12"/>
        <end position="111"/>
    </location>
</feature>
<dbReference type="Pfam" id="PF01638">
    <property type="entry name" value="HxlR"/>
    <property type="match status" value="1"/>
</dbReference>
<dbReference type="Proteomes" id="UP000018780">
    <property type="component" value="Chromosome"/>
</dbReference>
<reference evidence="5 6" key="1">
    <citation type="submission" date="2013-09" db="EMBL/GenBank/DDBJ databases">
        <authorList>
            <consortium name="DOE Joint Genome Institute"/>
            <person name="Klenk H.-P."/>
            <person name="Huntemann M."/>
            <person name="Han J."/>
            <person name="Chen A."/>
            <person name="Kyrpides N."/>
            <person name="Mavromatis K."/>
            <person name="Markowitz V."/>
            <person name="Palaniappan K."/>
            <person name="Ivanova N."/>
            <person name="Schaumberg A."/>
            <person name="Pati A."/>
            <person name="Liolios K."/>
            <person name="Nordberg H.P."/>
            <person name="Cantor M.N."/>
            <person name="Hua S.X."/>
            <person name="Woyke T."/>
        </authorList>
    </citation>
    <scope>NUCLEOTIDE SEQUENCE [LARGE SCALE GENOMIC DNA]</scope>
    <source>
        <strain evidence="5 6">DSM 14336</strain>
    </source>
</reference>
<organism evidence="5 6">
    <name type="scientific">Leisingera methylohalidivorans DSM 14336</name>
    <dbReference type="NCBI Taxonomy" id="999552"/>
    <lineage>
        <taxon>Bacteria</taxon>
        <taxon>Pseudomonadati</taxon>
        <taxon>Pseudomonadota</taxon>
        <taxon>Alphaproteobacteria</taxon>
        <taxon>Rhodobacterales</taxon>
        <taxon>Roseobacteraceae</taxon>
        <taxon>Leisingera</taxon>
    </lineage>
</organism>
<dbReference type="OrthoDB" id="9782219at2"/>
<keyword evidence="1" id="KW-0805">Transcription regulation</keyword>
<dbReference type="AlphaFoldDB" id="V9VM96"/>
<evidence type="ECO:0000256" key="3">
    <source>
        <dbReference type="ARBA" id="ARBA00023163"/>
    </source>
</evidence>
<dbReference type="PANTHER" id="PTHR33204:SF18">
    <property type="entry name" value="TRANSCRIPTIONAL REGULATORY PROTEIN"/>
    <property type="match status" value="1"/>
</dbReference>
<dbReference type="InterPro" id="IPR002577">
    <property type="entry name" value="HTH_HxlR"/>
</dbReference>
<gene>
    <name evidence="5" type="ORF">METH_02310</name>
</gene>
<accession>V9VM96</accession>
<dbReference type="STRING" id="999552.METH_02310"/>
<proteinExistence type="predicted"/>
<sequence>MTEKHSKYESGCPVAYALDIFGDRWSLLVIRDMAVKGARTYGELQNGWEGISTNILAQRLKQLEEAGILSKSKDPENGRSYIYALTQKGRDLAPVLADIALWSARYNKAGHAMTGFSDKVQADRDGVVARIRAGELP</sequence>
<dbReference type="PROSITE" id="PS51118">
    <property type="entry name" value="HTH_HXLR"/>
    <property type="match status" value="1"/>
</dbReference>
<dbReference type="InterPro" id="IPR036390">
    <property type="entry name" value="WH_DNA-bd_sf"/>
</dbReference>
<keyword evidence="6" id="KW-1185">Reference proteome</keyword>
<dbReference type="InterPro" id="IPR036388">
    <property type="entry name" value="WH-like_DNA-bd_sf"/>
</dbReference>
<keyword evidence="2" id="KW-0238">DNA-binding</keyword>
<dbReference type="HOGENOM" id="CLU_111585_0_2_5"/>
<dbReference type="Gene3D" id="1.10.10.10">
    <property type="entry name" value="Winged helix-like DNA-binding domain superfamily/Winged helix DNA-binding domain"/>
    <property type="match status" value="1"/>
</dbReference>
<protein>
    <submittedName>
        <fullName evidence="5">Transcriptional regulator</fullName>
    </submittedName>
</protein>
<evidence type="ECO:0000256" key="2">
    <source>
        <dbReference type="ARBA" id="ARBA00023125"/>
    </source>
</evidence>
<dbReference type="SUPFAM" id="SSF46785">
    <property type="entry name" value="Winged helix' DNA-binding domain"/>
    <property type="match status" value="1"/>
</dbReference>